<dbReference type="InterPro" id="IPR018060">
    <property type="entry name" value="HTH_AraC"/>
</dbReference>
<dbReference type="SUPFAM" id="SSF51215">
    <property type="entry name" value="Regulatory protein AraC"/>
    <property type="match status" value="1"/>
</dbReference>
<organism evidence="5 6">
    <name type="scientific">Blautia hominis</name>
    <dbReference type="NCBI Taxonomy" id="2025493"/>
    <lineage>
        <taxon>Bacteria</taxon>
        <taxon>Bacillati</taxon>
        <taxon>Bacillota</taxon>
        <taxon>Clostridia</taxon>
        <taxon>Lachnospirales</taxon>
        <taxon>Lachnospiraceae</taxon>
        <taxon>Blautia</taxon>
    </lineage>
</organism>
<gene>
    <name evidence="5" type="ORF">K040078D81_50540</name>
</gene>
<evidence type="ECO:0000256" key="1">
    <source>
        <dbReference type="ARBA" id="ARBA00023015"/>
    </source>
</evidence>
<dbReference type="SMART" id="SM00342">
    <property type="entry name" value="HTH_ARAC"/>
    <property type="match status" value="1"/>
</dbReference>
<keyword evidence="1" id="KW-0805">Transcription regulation</keyword>
<dbReference type="PRINTS" id="PR00032">
    <property type="entry name" value="HTHARAC"/>
</dbReference>
<dbReference type="InterPro" id="IPR037923">
    <property type="entry name" value="HTH-like"/>
</dbReference>
<keyword evidence="2" id="KW-0238">DNA-binding</keyword>
<dbReference type="Gene3D" id="2.60.120.10">
    <property type="entry name" value="Jelly Rolls"/>
    <property type="match status" value="1"/>
</dbReference>
<dbReference type="InterPro" id="IPR009057">
    <property type="entry name" value="Homeodomain-like_sf"/>
</dbReference>
<dbReference type="PROSITE" id="PS01124">
    <property type="entry name" value="HTH_ARAC_FAMILY_2"/>
    <property type="match status" value="1"/>
</dbReference>
<reference evidence="5 6" key="1">
    <citation type="submission" date="2024-04" db="EMBL/GenBank/DDBJ databases">
        <title>Defined microbial consortia suppress multidrug-resistant proinflammatory Enterobacteriaceae via ecological control.</title>
        <authorList>
            <person name="Furuichi M."/>
            <person name="Kawaguchi T."/>
            <person name="Pust M."/>
            <person name="Yasuma K."/>
            <person name="Plichta D."/>
            <person name="Hasegawa N."/>
            <person name="Ohya T."/>
            <person name="Bhattarai S."/>
            <person name="Sasajima S."/>
            <person name="Aoto Y."/>
            <person name="Tuganbaev T."/>
            <person name="Yaginuma M."/>
            <person name="Ueda M."/>
            <person name="Okahashi N."/>
            <person name="Amafuji K."/>
            <person name="Kiridooshi Y."/>
            <person name="Sugita K."/>
            <person name="Strazar M."/>
            <person name="Skelly A."/>
            <person name="Suda W."/>
            <person name="Hattori M."/>
            <person name="Nakamoto N."/>
            <person name="Caballero S."/>
            <person name="Norman J."/>
            <person name="Olle B."/>
            <person name="Tanoue T."/>
            <person name="Arita M."/>
            <person name="Bucci V."/>
            <person name="Atarashi K."/>
            <person name="Xavier R."/>
            <person name="Honda K."/>
        </authorList>
    </citation>
    <scope>NUCLEOTIDE SEQUENCE [LARGE SCALE GENOMIC DNA]</scope>
    <source>
        <strain evidence="6">k04-0078-D8-1</strain>
    </source>
</reference>
<keyword evidence="6" id="KW-1185">Reference proteome</keyword>
<dbReference type="InterPro" id="IPR014710">
    <property type="entry name" value="RmlC-like_jellyroll"/>
</dbReference>
<accession>A0ABQ0BHK6</accession>
<dbReference type="EMBL" id="BAABYW010000002">
    <property type="protein sequence ID" value="GAA6410937.1"/>
    <property type="molecule type" value="Genomic_DNA"/>
</dbReference>
<dbReference type="InterPro" id="IPR020449">
    <property type="entry name" value="Tscrpt_reg_AraC-type_HTH"/>
</dbReference>
<evidence type="ECO:0000256" key="3">
    <source>
        <dbReference type="ARBA" id="ARBA00023163"/>
    </source>
</evidence>
<evidence type="ECO:0000259" key="4">
    <source>
        <dbReference type="PROSITE" id="PS01124"/>
    </source>
</evidence>
<evidence type="ECO:0000313" key="6">
    <source>
        <dbReference type="Proteomes" id="UP001600943"/>
    </source>
</evidence>
<evidence type="ECO:0000313" key="5">
    <source>
        <dbReference type="EMBL" id="GAA6410937.1"/>
    </source>
</evidence>
<dbReference type="Gene3D" id="1.10.10.60">
    <property type="entry name" value="Homeodomain-like"/>
    <property type="match status" value="2"/>
</dbReference>
<keyword evidence="3" id="KW-0804">Transcription</keyword>
<name>A0ABQ0BHK6_9FIRM</name>
<evidence type="ECO:0000256" key="2">
    <source>
        <dbReference type="ARBA" id="ARBA00023125"/>
    </source>
</evidence>
<proteinExistence type="predicted"/>
<dbReference type="InterPro" id="IPR013096">
    <property type="entry name" value="Cupin_2"/>
</dbReference>
<sequence>MNIPVKWSDEYYVSQKRVVLTQEQLAIPGLRVLGHHVMSTATEPLVLHFHENAFEFMVIAEGTFFLQASGKKYKVSGGDVFVTPPGEIHSSNEMPLSRGEFYWLQMDISHIQNLLFLNEEAGEDLVERLKAIEGHVIHSDDKDLKKLIKKAFILGESGENKYRAAACLVVFLNMVIEHSKRSGVNLTGDIALALDYILDNLTQELLLEELADYCGLSISQFKQKFKDQLGVSPRCFINQQKVESAKTLLLEGMSKTEIAMQLGFSSSSYFAAVFKKFTSCTPSEYKNRARNE</sequence>
<dbReference type="PANTHER" id="PTHR43280:SF28">
    <property type="entry name" value="HTH-TYPE TRANSCRIPTIONAL ACTIVATOR RHAS"/>
    <property type="match status" value="1"/>
</dbReference>
<dbReference type="RefSeq" id="WP_104803635.1">
    <property type="nucleotide sequence ID" value="NZ_BAABYW010000002.1"/>
</dbReference>
<dbReference type="Proteomes" id="UP001600943">
    <property type="component" value="Unassembled WGS sequence"/>
</dbReference>
<dbReference type="PANTHER" id="PTHR43280">
    <property type="entry name" value="ARAC-FAMILY TRANSCRIPTIONAL REGULATOR"/>
    <property type="match status" value="1"/>
</dbReference>
<comment type="caution">
    <text evidence="5">The sequence shown here is derived from an EMBL/GenBank/DDBJ whole genome shotgun (WGS) entry which is preliminary data.</text>
</comment>
<dbReference type="Pfam" id="PF07883">
    <property type="entry name" value="Cupin_2"/>
    <property type="match status" value="1"/>
</dbReference>
<feature type="domain" description="HTH araC/xylS-type" evidence="4">
    <location>
        <begin position="191"/>
        <end position="288"/>
    </location>
</feature>
<dbReference type="Pfam" id="PF12833">
    <property type="entry name" value="HTH_18"/>
    <property type="match status" value="1"/>
</dbReference>
<dbReference type="SUPFAM" id="SSF46689">
    <property type="entry name" value="Homeodomain-like"/>
    <property type="match status" value="2"/>
</dbReference>
<protein>
    <recommendedName>
        <fullName evidence="4">HTH araC/xylS-type domain-containing protein</fullName>
    </recommendedName>
</protein>